<name>A0A8J3JSN6_9ACTN</name>
<sequence length="116" mass="11816">MNVRTAVAMLCGPAAIAIGVVLHPATGDQGVPAPAEAAGQTWTVGADLPPGRYETTADVGGHCHWEITRTGPAGTEVVASDLVRGGRATVTLRIGDVFTAHRCGTWHHTGTTPPAA</sequence>
<comment type="caution">
    <text evidence="2">The sequence shown here is derived from an EMBL/GenBank/DDBJ whole genome shotgun (WGS) entry which is preliminary data.</text>
</comment>
<keyword evidence="1" id="KW-0732">Signal</keyword>
<feature type="chain" id="PRO_5038909588" description="Secreted protein" evidence="1">
    <location>
        <begin position="18"/>
        <end position="116"/>
    </location>
</feature>
<evidence type="ECO:0000313" key="3">
    <source>
        <dbReference type="Proteomes" id="UP000601223"/>
    </source>
</evidence>
<evidence type="ECO:0000313" key="2">
    <source>
        <dbReference type="EMBL" id="GIF85988.1"/>
    </source>
</evidence>
<feature type="signal peptide" evidence="1">
    <location>
        <begin position="1"/>
        <end position="17"/>
    </location>
</feature>
<organism evidence="2 3">
    <name type="scientific">Catellatospora bangladeshensis</name>
    <dbReference type="NCBI Taxonomy" id="310355"/>
    <lineage>
        <taxon>Bacteria</taxon>
        <taxon>Bacillati</taxon>
        <taxon>Actinomycetota</taxon>
        <taxon>Actinomycetes</taxon>
        <taxon>Micromonosporales</taxon>
        <taxon>Micromonosporaceae</taxon>
        <taxon>Catellatospora</taxon>
    </lineage>
</organism>
<gene>
    <name evidence="2" type="ORF">Cba03nite_73370</name>
</gene>
<dbReference type="EMBL" id="BONF01000056">
    <property type="protein sequence ID" value="GIF85988.1"/>
    <property type="molecule type" value="Genomic_DNA"/>
</dbReference>
<keyword evidence="3" id="KW-1185">Reference proteome</keyword>
<evidence type="ECO:0000256" key="1">
    <source>
        <dbReference type="SAM" id="SignalP"/>
    </source>
</evidence>
<protein>
    <recommendedName>
        <fullName evidence="4">Secreted protein</fullName>
    </recommendedName>
</protein>
<reference evidence="2 3" key="1">
    <citation type="submission" date="2021-01" db="EMBL/GenBank/DDBJ databases">
        <title>Whole genome shotgun sequence of Catellatospora bangladeshensis NBRC 107357.</title>
        <authorList>
            <person name="Komaki H."/>
            <person name="Tamura T."/>
        </authorList>
    </citation>
    <scope>NUCLEOTIDE SEQUENCE [LARGE SCALE GENOMIC DNA]</scope>
    <source>
        <strain evidence="2 3">NBRC 107357</strain>
    </source>
</reference>
<accession>A0A8J3JSN6</accession>
<dbReference type="Proteomes" id="UP000601223">
    <property type="component" value="Unassembled WGS sequence"/>
</dbReference>
<evidence type="ECO:0008006" key="4">
    <source>
        <dbReference type="Google" id="ProtNLM"/>
    </source>
</evidence>
<dbReference type="AlphaFoldDB" id="A0A8J3JSN6"/>
<dbReference type="RefSeq" id="WP_203756647.1">
    <property type="nucleotide sequence ID" value="NZ_BONF01000056.1"/>
</dbReference>
<proteinExistence type="predicted"/>